<dbReference type="EMBL" id="HBFR01008701">
    <property type="protein sequence ID" value="CAD8879105.1"/>
    <property type="molecule type" value="Transcribed_RNA"/>
</dbReference>
<protein>
    <submittedName>
        <fullName evidence="2">Uncharacterized protein</fullName>
    </submittedName>
</protein>
<proteinExistence type="predicted"/>
<reference evidence="2" key="1">
    <citation type="submission" date="2021-01" db="EMBL/GenBank/DDBJ databases">
        <authorList>
            <person name="Corre E."/>
            <person name="Pelletier E."/>
            <person name="Niang G."/>
            <person name="Scheremetjew M."/>
            <person name="Finn R."/>
            <person name="Kale V."/>
            <person name="Holt S."/>
            <person name="Cochrane G."/>
            <person name="Meng A."/>
            <person name="Brown T."/>
            <person name="Cohen L."/>
        </authorList>
    </citation>
    <scope>NUCLEOTIDE SEQUENCE</scope>
    <source>
        <strain evidence="2">308</strain>
    </source>
</reference>
<dbReference type="EMBL" id="HBFR01008704">
    <property type="protein sequence ID" value="CAD8879107.1"/>
    <property type="molecule type" value="Transcribed_RNA"/>
</dbReference>
<dbReference type="EMBL" id="HBFR01008705">
    <property type="protein sequence ID" value="CAD8879108.1"/>
    <property type="molecule type" value="Transcribed_RNA"/>
</dbReference>
<evidence type="ECO:0000313" key="1">
    <source>
        <dbReference type="EMBL" id="CAD8879105.1"/>
    </source>
</evidence>
<organism evidence="2">
    <name type="scientific">Corethron hystrix</name>
    <dbReference type="NCBI Taxonomy" id="216773"/>
    <lineage>
        <taxon>Eukaryota</taxon>
        <taxon>Sar</taxon>
        <taxon>Stramenopiles</taxon>
        <taxon>Ochrophyta</taxon>
        <taxon>Bacillariophyta</taxon>
        <taxon>Coscinodiscophyceae</taxon>
        <taxon>Corethrophycidae</taxon>
        <taxon>Corethrales</taxon>
        <taxon>Corethraceae</taxon>
        <taxon>Corethron</taxon>
    </lineage>
</organism>
<name>A0A6U5EIX8_9STRA</name>
<dbReference type="AlphaFoldDB" id="A0A6U5EIX8"/>
<dbReference type="EMBL" id="HBFR01008702">
    <property type="protein sequence ID" value="CAD8879106.1"/>
    <property type="molecule type" value="Transcribed_RNA"/>
</dbReference>
<evidence type="ECO:0000313" key="2">
    <source>
        <dbReference type="EMBL" id="CAD8879106.1"/>
    </source>
</evidence>
<evidence type="ECO:0000313" key="3">
    <source>
        <dbReference type="EMBL" id="CAD8879107.1"/>
    </source>
</evidence>
<sequence>MEHLFFNSVDPFPSNDTNVRLATFGQSMGSSVTGGKEGRFPQVARESSGRFARLFVGRLCRQGGRALVSNATSWNRGGLIEGFPKNRIMGRTQMLRKGVDRIKRSSKGRPGLASD</sequence>
<accession>A0A6U5EIX8</accession>
<gene>
    <name evidence="1" type="ORF">CHYS00102_LOCUS6289</name>
    <name evidence="2" type="ORF">CHYS00102_LOCUS6290</name>
    <name evidence="3" type="ORF">CHYS00102_LOCUS6291</name>
    <name evidence="4" type="ORF">CHYS00102_LOCUS6292</name>
</gene>
<evidence type="ECO:0000313" key="4">
    <source>
        <dbReference type="EMBL" id="CAD8879108.1"/>
    </source>
</evidence>